<evidence type="ECO:0000313" key="2">
    <source>
        <dbReference type="Proteomes" id="UP000182567"/>
    </source>
</evidence>
<name>A0A1J0ETE0_9PSED</name>
<reference evidence="2" key="1">
    <citation type="submission" date="2016-10" db="EMBL/GenBank/DDBJ databases">
        <title>Pseudomonas frederiksbergensis ERGS4:02 complete genome.</title>
        <authorList>
            <person name="Kumar R."/>
            <person name="Acharya V."/>
            <person name="Singh D."/>
        </authorList>
    </citation>
    <scope>NUCLEOTIDE SEQUENCE [LARGE SCALE GENOMIC DNA]</scope>
    <source>
        <strain evidence="2">ERGS4:02</strain>
    </source>
</reference>
<proteinExistence type="predicted"/>
<sequence length="191" mass="21156">MQGTKGNRQRIWEAIRVGRDGFTAYEISRRACTDDTAVRSYLQSLIKGGYVEVVTGAKFEEQTLRLLNDIGAEAPAVTRDGKPSTAGKGTEAMWRSLRILGELDADELAAQASIVVPTTSWTARSYLKWLKRAGYVVEVQASKPGKKARYRLGHGKYTGPRPPMIQRIGQVFDPNLGEVVFRQAEPTEDVL</sequence>
<protein>
    <submittedName>
        <fullName evidence="1">Uncharacterized protein</fullName>
    </submittedName>
</protein>
<organism evidence="1 2">
    <name type="scientific">Pseudomonas frederiksbergensis</name>
    <dbReference type="NCBI Taxonomy" id="104087"/>
    <lineage>
        <taxon>Bacteria</taxon>
        <taxon>Pseudomonadati</taxon>
        <taxon>Pseudomonadota</taxon>
        <taxon>Gammaproteobacteria</taxon>
        <taxon>Pseudomonadales</taxon>
        <taxon>Pseudomonadaceae</taxon>
        <taxon>Pseudomonas</taxon>
    </lineage>
</organism>
<gene>
    <name evidence="1" type="ORF">BLL42_11490</name>
</gene>
<dbReference type="AlphaFoldDB" id="A0A1J0ETE0"/>
<accession>A0A1J0ETE0</accession>
<dbReference type="EMBL" id="CP017886">
    <property type="protein sequence ID" value="APC19235.1"/>
    <property type="molecule type" value="Genomic_DNA"/>
</dbReference>
<evidence type="ECO:0000313" key="1">
    <source>
        <dbReference type="EMBL" id="APC19235.1"/>
    </source>
</evidence>
<dbReference type="Proteomes" id="UP000182567">
    <property type="component" value="Chromosome"/>
</dbReference>